<dbReference type="EC" id="4.2.1.46" evidence="4 7"/>
<dbReference type="Pfam" id="PF16363">
    <property type="entry name" value="GDP_Man_Dehyd"/>
    <property type="match status" value="1"/>
</dbReference>
<comment type="cofactor">
    <cofactor evidence="2 7">
        <name>NAD(+)</name>
        <dbReference type="ChEBI" id="CHEBI:57540"/>
    </cofactor>
</comment>
<evidence type="ECO:0000256" key="5">
    <source>
        <dbReference type="ARBA" id="ARBA00023027"/>
    </source>
</evidence>
<dbReference type="NCBIfam" id="TIGR01181">
    <property type="entry name" value="dTDP_gluc_dehyt"/>
    <property type="match status" value="1"/>
</dbReference>
<evidence type="ECO:0000256" key="2">
    <source>
        <dbReference type="ARBA" id="ARBA00001911"/>
    </source>
</evidence>
<accession>A0A1E7Q4T5</accession>
<gene>
    <name evidence="9" type="ORF">BI198_06180</name>
</gene>
<dbReference type="InterPro" id="IPR036291">
    <property type="entry name" value="NAD(P)-bd_dom_sf"/>
</dbReference>
<dbReference type="GO" id="GO:0008460">
    <property type="term" value="F:dTDP-glucose 4,6-dehydratase activity"/>
    <property type="evidence" value="ECO:0007669"/>
    <property type="project" value="UniProtKB-EC"/>
</dbReference>
<keyword evidence="6 7" id="KW-0456">Lyase</keyword>
<dbReference type="EMBL" id="MKEK01000001">
    <property type="protein sequence ID" value="OEY69204.1"/>
    <property type="molecule type" value="Genomic_DNA"/>
</dbReference>
<dbReference type="GO" id="GO:0009225">
    <property type="term" value="P:nucleotide-sugar metabolic process"/>
    <property type="evidence" value="ECO:0007669"/>
    <property type="project" value="InterPro"/>
</dbReference>
<dbReference type="Gene3D" id="3.90.25.10">
    <property type="entry name" value="UDP-galactose 4-epimerase, domain 1"/>
    <property type="match status" value="1"/>
</dbReference>
<organism evidence="9 10">
    <name type="scientific">Rheinheimera salexigens</name>
    <dbReference type="NCBI Taxonomy" id="1628148"/>
    <lineage>
        <taxon>Bacteria</taxon>
        <taxon>Pseudomonadati</taxon>
        <taxon>Pseudomonadota</taxon>
        <taxon>Gammaproteobacteria</taxon>
        <taxon>Chromatiales</taxon>
        <taxon>Chromatiaceae</taxon>
        <taxon>Rheinheimera</taxon>
    </lineage>
</organism>
<evidence type="ECO:0000259" key="8">
    <source>
        <dbReference type="Pfam" id="PF16363"/>
    </source>
</evidence>
<dbReference type="CDD" id="cd05246">
    <property type="entry name" value="dTDP_GD_SDR_e"/>
    <property type="match status" value="1"/>
</dbReference>
<name>A0A1E7Q4T5_9GAMM</name>
<proteinExistence type="inferred from homology"/>
<protein>
    <recommendedName>
        <fullName evidence="4 7">dTDP-glucose 4,6-dehydratase</fullName>
        <ecNumber evidence="4 7">4.2.1.46</ecNumber>
    </recommendedName>
</protein>
<evidence type="ECO:0000256" key="1">
    <source>
        <dbReference type="ARBA" id="ARBA00001539"/>
    </source>
</evidence>
<dbReference type="AlphaFoldDB" id="A0A1E7Q4T5"/>
<reference evidence="10" key="1">
    <citation type="submission" date="2016-09" db="EMBL/GenBank/DDBJ databases">
        <authorList>
            <person name="Wan X."/>
            <person name="Hou S."/>
        </authorList>
    </citation>
    <scope>NUCLEOTIDE SEQUENCE [LARGE SCALE GENOMIC DNA]</scope>
    <source>
        <strain evidence="10">KH87</strain>
    </source>
</reference>
<evidence type="ECO:0000256" key="4">
    <source>
        <dbReference type="ARBA" id="ARBA00011990"/>
    </source>
</evidence>
<keyword evidence="10" id="KW-1185">Reference proteome</keyword>
<comment type="similarity">
    <text evidence="3 7">Belongs to the NAD(P)-dependent epimerase/dehydratase family. dTDP-glucose dehydratase subfamily.</text>
</comment>
<dbReference type="PANTHER" id="PTHR43000">
    <property type="entry name" value="DTDP-D-GLUCOSE 4,6-DEHYDRATASE-RELATED"/>
    <property type="match status" value="1"/>
</dbReference>
<evidence type="ECO:0000313" key="10">
    <source>
        <dbReference type="Proteomes" id="UP000242258"/>
    </source>
</evidence>
<feature type="domain" description="NAD(P)-binding" evidence="8">
    <location>
        <begin position="7"/>
        <end position="336"/>
    </location>
</feature>
<sequence length="342" mass="38250">MINLNILITGGAGFIGTALVEYLLANTPHQLLVLDKLTYAANLTALEQHKQNARLQFVQGDICDASLLQTLFADFQPDAIMHLAAESHVDRSLSGPAEFMQTNIIGSYNLLEASRHYWQQLIPARQAQFRFLQVSTDEVFGDLGNSGVHLNKKLFTENHAYAPSSPYSASKASADHLVQAWHRSYGLPTLISYCSNNYGPWQHAEKLIPKAINHLLQGKPVPLYGDGLQIRDWLYVDDHVAALYLILTQGKVGQSYAIGGNSQVNNLALVQRIADIIDSFAEQGLCQQFQQPRRELIEFVTDRPGHDQCYGIDNTKISQQLNWQPQYSLQQGLEKTLTLSFK</sequence>
<dbReference type="Gene3D" id="3.40.50.720">
    <property type="entry name" value="NAD(P)-binding Rossmann-like Domain"/>
    <property type="match status" value="1"/>
</dbReference>
<dbReference type="InterPro" id="IPR016040">
    <property type="entry name" value="NAD(P)-bd_dom"/>
</dbReference>
<evidence type="ECO:0000256" key="6">
    <source>
        <dbReference type="ARBA" id="ARBA00023239"/>
    </source>
</evidence>
<evidence type="ECO:0000256" key="7">
    <source>
        <dbReference type="RuleBase" id="RU004473"/>
    </source>
</evidence>
<dbReference type="SUPFAM" id="SSF51735">
    <property type="entry name" value="NAD(P)-binding Rossmann-fold domains"/>
    <property type="match status" value="1"/>
</dbReference>
<comment type="catalytic activity">
    <reaction evidence="1 7">
        <text>dTDP-alpha-D-glucose = dTDP-4-dehydro-6-deoxy-alpha-D-glucose + H2O</text>
        <dbReference type="Rhea" id="RHEA:17221"/>
        <dbReference type="ChEBI" id="CHEBI:15377"/>
        <dbReference type="ChEBI" id="CHEBI:57477"/>
        <dbReference type="ChEBI" id="CHEBI:57649"/>
        <dbReference type="EC" id="4.2.1.46"/>
    </reaction>
</comment>
<dbReference type="Proteomes" id="UP000242258">
    <property type="component" value="Unassembled WGS sequence"/>
</dbReference>
<dbReference type="STRING" id="1628148.BI198_06180"/>
<dbReference type="InterPro" id="IPR005888">
    <property type="entry name" value="dTDP_Gluc_deHydtase"/>
</dbReference>
<evidence type="ECO:0000256" key="3">
    <source>
        <dbReference type="ARBA" id="ARBA00008178"/>
    </source>
</evidence>
<evidence type="ECO:0000313" key="9">
    <source>
        <dbReference type="EMBL" id="OEY69204.1"/>
    </source>
</evidence>
<comment type="caution">
    <text evidence="9">The sequence shown here is derived from an EMBL/GenBank/DDBJ whole genome shotgun (WGS) entry which is preliminary data.</text>
</comment>
<keyword evidence="5" id="KW-0520">NAD</keyword>